<protein>
    <recommendedName>
        <fullName evidence="11">ABC-type quaternary amine transporter</fullName>
        <ecNumber evidence="11">7.6.2.9</ecNumber>
    </recommendedName>
</protein>
<dbReference type="InterPro" id="IPR003593">
    <property type="entry name" value="AAA+_ATPase"/>
</dbReference>
<evidence type="ECO:0000256" key="10">
    <source>
        <dbReference type="ARBA" id="ARBA00023136"/>
    </source>
</evidence>
<proteinExistence type="predicted"/>
<comment type="caution">
    <text evidence="13">The sequence shown here is derived from an EMBL/GenBank/DDBJ whole genome shotgun (WGS) entry which is preliminary data.</text>
</comment>
<keyword evidence="9" id="KW-0406">Ion transport</keyword>
<dbReference type="GO" id="GO:0016887">
    <property type="term" value="F:ATP hydrolysis activity"/>
    <property type="evidence" value="ECO:0007669"/>
    <property type="project" value="InterPro"/>
</dbReference>
<evidence type="ECO:0000256" key="8">
    <source>
        <dbReference type="ARBA" id="ARBA00023004"/>
    </source>
</evidence>
<evidence type="ECO:0000256" key="3">
    <source>
        <dbReference type="ARBA" id="ARBA00022496"/>
    </source>
</evidence>
<dbReference type="CDD" id="cd03259">
    <property type="entry name" value="ABC_Carb_Solutes_like"/>
    <property type="match status" value="1"/>
</dbReference>
<gene>
    <name evidence="13" type="ORF">KEC57_10570</name>
</gene>
<dbReference type="InterPro" id="IPR017871">
    <property type="entry name" value="ABC_transporter-like_CS"/>
</dbReference>
<evidence type="ECO:0000313" key="14">
    <source>
        <dbReference type="Proteomes" id="UP001139354"/>
    </source>
</evidence>
<name>A0A9X1S2E5_9MICO</name>
<dbReference type="InterPro" id="IPR003439">
    <property type="entry name" value="ABC_transporter-like_ATP-bd"/>
</dbReference>
<dbReference type="AlphaFoldDB" id="A0A9X1S2E5"/>
<evidence type="ECO:0000313" key="13">
    <source>
        <dbReference type="EMBL" id="MCC2032621.1"/>
    </source>
</evidence>
<keyword evidence="5" id="KW-0547">Nucleotide-binding</keyword>
<feature type="domain" description="ABC transporter" evidence="12">
    <location>
        <begin position="4"/>
        <end position="239"/>
    </location>
</feature>
<dbReference type="Proteomes" id="UP001139354">
    <property type="component" value="Unassembled WGS sequence"/>
</dbReference>
<evidence type="ECO:0000256" key="9">
    <source>
        <dbReference type="ARBA" id="ARBA00023065"/>
    </source>
</evidence>
<evidence type="ECO:0000256" key="7">
    <source>
        <dbReference type="ARBA" id="ARBA00022967"/>
    </source>
</evidence>
<keyword evidence="14" id="KW-1185">Reference proteome</keyword>
<dbReference type="EC" id="7.6.2.9" evidence="11"/>
<dbReference type="EMBL" id="JAGTTN010000003">
    <property type="protein sequence ID" value="MCC2032621.1"/>
    <property type="molecule type" value="Genomic_DNA"/>
</dbReference>
<keyword evidence="7" id="KW-1278">Translocase</keyword>
<keyword evidence="6 13" id="KW-0067">ATP-binding</keyword>
<dbReference type="Gene3D" id="3.40.50.300">
    <property type="entry name" value="P-loop containing nucleotide triphosphate hydrolases"/>
    <property type="match status" value="1"/>
</dbReference>
<keyword evidence="1" id="KW-0813">Transport</keyword>
<dbReference type="SUPFAM" id="SSF52540">
    <property type="entry name" value="P-loop containing nucleoside triphosphate hydrolases"/>
    <property type="match status" value="1"/>
</dbReference>
<dbReference type="RefSeq" id="WP_229384590.1">
    <property type="nucleotide sequence ID" value="NZ_JAGTTN010000003.1"/>
</dbReference>
<keyword evidence="3" id="KW-0410">Iron transport</keyword>
<dbReference type="SMART" id="SM00382">
    <property type="entry name" value="AAA"/>
    <property type="match status" value="1"/>
</dbReference>
<dbReference type="GO" id="GO:0015408">
    <property type="term" value="F:ABC-type ferric iron transporter activity"/>
    <property type="evidence" value="ECO:0007669"/>
    <property type="project" value="InterPro"/>
</dbReference>
<dbReference type="GO" id="GO:0005524">
    <property type="term" value="F:ATP binding"/>
    <property type="evidence" value="ECO:0007669"/>
    <property type="project" value="UniProtKB-KW"/>
</dbReference>
<evidence type="ECO:0000256" key="6">
    <source>
        <dbReference type="ARBA" id="ARBA00022840"/>
    </source>
</evidence>
<dbReference type="GO" id="GO:0015418">
    <property type="term" value="F:ABC-type quaternary ammonium compound transporting activity"/>
    <property type="evidence" value="ECO:0007669"/>
    <property type="project" value="UniProtKB-EC"/>
</dbReference>
<dbReference type="PANTHER" id="PTHR42781">
    <property type="entry name" value="SPERMIDINE/PUTRESCINE IMPORT ATP-BINDING PROTEIN POTA"/>
    <property type="match status" value="1"/>
</dbReference>
<keyword evidence="2" id="KW-1003">Cell membrane</keyword>
<keyword evidence="10" id="KW-0472">Membrane</keyword>
<keyword evidence="8" id="KW-0408">Iron</keyword>
<dbReference type="PROSITE" id="PS00211">
    <property type="entry name" value="ABC_TRANSPORTER_1"/>
    <property type="match status" value="1"/>
</dbReference>
<dbReference type="Pfam" id="PF00005">
    <property type="entry name" value="ABC_tran"/>
    <property type="match status" value="1"/>
</dbReference>
<accession>A0A9X1S2E5</accession>
<keyword evidence="4" id="KW-0997">Cell inner membrane</keyword>
<dbReference type="FunFam" id="3.40.50.300:FF:000425">
    <property type="entry name" value="Probable ABC transporter, ATP-binding subunit"/>
    <property type="match status" value="1"/>
</dbReference>
<evidence type="ECO:0000256" key="4">
    <source>
        <dbReference type="ARBA" id="ARBA00022519"/>
    </source>
</evidence>
<dbReference type="PROSITE" id="PS50893">
    <property type="entry name" value="ABC_TRANSPORTER_2"/>
    <property type="match status" value="1"/>
</dbReference>
<sequence length="378" mass="41056">MTAISVSRVSKDYGRHRVLHEVDLEIDDGEFIVLLGSSGSGKSTLLRLIAGLERVDSGTIAFDGKVVSAAASTVPANKRSLGFVFQSYALWPHLSVAQNVEYPLRARRHRPRADIRTRARHALDLVHMERYADRQIGQLSGGQQQRVALARAIVAQPGLLLFDEPLSNLDSALRIELRAEIRRLHRELGFTAVYVTHDNAEAAVLADRIAVVDEGRVSPAASVPDFFAHPGSDSFAVLRGFDNRVDATVMGDDGPGAQSVRIADEVRASVRVTDRFDEGARVVLVGRARSILVHPAEHGSSFSAGPPTAARFRDVAVTELTESSTGYTARFTLAGTALSGVLSPTEWDRDPRAKLQAAGWRADVSIDWSQMHAVSPRS</sequence>
<evidence type="ECO:0000259" key="12">
    <source>
        <dbReference type="PROSITE" id="PS50893"/>
    </source>
</evidence>
<dbReference type="InterPro" id="IPR015853">
    <property type="entry name" value="ABC_transpr_FbpC"/>
</dbReference>
<evidence type="ECO:0000256" key="2">
    <source>
        <dbReference type="ARBA" id="ARBA00022475"/>
    </source>
</evidence>
<evidence type="ECO:0000256" key="11">
    <source>
        <dbReference type="ARBA" id="ARBA00066388"/>
    </source>
</evidence>
<dbReference type="PANTHER" id="PTHR42781:SF1">
    <property type="entry name" value="THIAMINE IMPORT ATP-BINDING PROTEIN THIQ"/>
    <property type="match status" value="1"/>
</dbReference>
<organism evidence="13 14">
    <name type="scientific">Microbacterium allomyrinae</name>
    <dbReference type="NCBI Taxonomy" id="2830666"/>
    <lineage>
        <taxon>Bacteria</taxon>
        <taxon>Bacillati</taxon>
        <taxon>Actinomycetota</taxon>
        <taxon>Actinomycetes</taxon>
        <taxon>Micrococcales</taxon>
        <taxon>Microbacteriaceae</taxon>
        <taxon>Microbacterium</taxon>
    </lineage>
</organism>
<evidence type="ECO:0000256" key="1">
    <source>
        <dbReference type="ARBA" id="ARBA00022448"/>
    </source>
</evidence>
<dbReference type="InterPro" id="IPR027417">
    <property type="entry name" value="P-loop_NTPase"/>
</dbReference>
<dbReference type="GO" id="GO:0016020">
    <property type="term" value="C:membrane"/>
    <property type="evidence" value="ECO:0007669"/>
    <property type="project" value="InterPro"/>
</dbReference>
<dbReference type="InterPro" id="IPR050093">
    <property type="entry name" value="ABC_SmlMolc_Importer"/>
</dbReference>
<reference evidence="13" key="1">
    <citation type="submission" date="2021-04" db="EMBL/GenBank/DDBJ databases">
        <title>Microbacterium tenobrionis sp. nov. and Microbacterium allomyrinae sp. nov., isolated from larvae of Tenobrio molitor and Allomyrina dichotoma, respectively.</title>
        <authorList>
            <person name="Lee S.D."/>
        </authorList>
    </citation>
    <scope>NUCLEOTIDE SEQUENCE</scope>
    <source>
        <strain evidence="13">BWT-G7</strain>
    </source>
</reference>
<evidence type="ECO:0000256" key="5">
    <source>
        <dbReference type="ARBA" id="ARBA00022741"/>
    </source>
</evidence>